<comment type="similarity">
    <text evidence="2">Belongs to the ferric reductase (FRE) family.</text>
</comment>
<evidence type="ECO:0000256" key="7">
    <source>
        <dbReference type="ARBA" id="ARBA00023065"/>
    </source>
</evidence>
<dbReference type="Proteomes" id="UP000504637">
    <property type="component" value="Unplaced"/>
</dbReference>
<dbReference type="GO" id="GO:0015677">
    <property type="term" value="P:copper ion import"/>
    <property type="evidence" value="ECO:0007669"/>
    <property type="project" value="TreeGrafter"/>
</dbReference>
<keyword evidence="4 9" id="KW-0812">Transmembrane</keyword>
<organism evidence="12">
    <name type="scientific">Dissoconium aciculare CBS 342.82</name>
    <dbReference type="NCBI Taxonomy" id="1314786"/>
    <lineage>
        <taxon>Eukaryota</taxon>
        <taxon>Fungi</taxon>
        <taxon>Dikarya</taxon>
        <taxon>Ascomycota</taxon>
        <taxon>Pezizomycotina</taxon>
        <taxon>Dothideomycetes</taxon>
        <taxon>Dothideomycetidae</taxon>
        <taxon>Mycosphaerellales</taxon>
        <taxon>Dissoconiaceae</taxon>
        <taxon>Dissoconium</taxon>
    </lineage>
</organism>
<dbReference type="InterPro" id="IPR013121">
    <property type="entry name" value="Fe_red_NAD-bd_6"/>
</dbReference>
<feature type="transmembrane region" description="Helical" evidence="9">
    <location>
        <begin position="210"/>
        <end position="232"/>
    </location>
</feature>
<dbReference type="PROSITE" id="PS51384">
    <property type="entry name" value="FAD_FR"/>
    <property type="match status" value="1"/>
</dbReference>
<evidence type="ECO:0000256" key="5">
    <source>
        <dbReference type="ARBA" id="ARBA00022989"/>
    </source>
</evidence>
<dbReference type="GO" id="GO:0006879">
    <property type="term" value="P:intracellular iron ion homeostasis"/>
    <property type="evidence" value="ECO:0007669"/>
    <property type="project" value="TreeGrafter"/>
</dbReference>
<dbReference type="InterPro" id="IPR051410">
    <property type="entry name" value="Ferric/Cupric_Reductase"/>
</dbReference>
<keyword evidence="11" id="KW-1185">Reference proteome</keyword>
<dbReference type="InterPro" id="IPR039261">
    <property type="entry name" value="FNR_nucleotide-bd"/>
</dbReference>
<protein>
    <submittedName>
        <fullName evidence="12">Metalloreductase</fullName>
    </submittedName>
</protein>
<dbReference type="PANTHER" id="PTHR32361">
    <property type="entry name" value="FERRIC/CUPRIC REDUCTASE TRANSMEMBRANE COMPONENT"/>
    <property type="match status" value="1"/>
</dbReference>
<evidence type="ECO:0000256" key="3">
    <source>
        <dbReference type="ARBA" id="ARBA00022448"/>
    </source>
</evidence>
<name>A0A6J3LVJ1_9PEZI</name>
<dbReference type="RefSeq" id="XP_033456812.1">
    <property type="nucleotide sequence ID" value="XM_033602651.1"/>
</dbReference>
<feature type="transmembrane region" description="Helical" evidence="9">
    <location>
        <begin position="46"/>
        <end position="69"/>
    </location>
</feature>
<dbReference type="Pfam" id="PF01794">
    <property type="entry name" value="Ferric_reduct"/>
    <property type="match status" value="1"/>
</dbReference>
<dbReference type="Pfam" id="PF08030">
    <property type="entry name" value="NAD_binding_6"/>
    <property type="match status" value="1"/>
</dbReference>
<dbReference type="InterPro" id="IPR017927">
    <property type="entry name" value="FAD-bd_FR_type"/>
</dbReference>
<reference evidence="12" key="2">
    <citation type="submission" date="2020-04" db="EMBL/GenBank/DDBJ databases">
        <authorList>
            <consortium name="NCBI Genome Project"/>
        </authorList>
    </citation>
    <scope>NUCLEOTIDE SEQUENCE</scope>
    <source>
        <strain evidence="12">CBS 342.82</strain>
    </source>
</reference>
<dbReference type="GO" id="GO:0000293">
    <property type="term" value="F:ferric-chelate reductase activity"/>
    <property type="evidence" value="ECO:0007669"/>
    <property type="project" value="TreeGrafter"/>
</dbReference>
<evidence type="ECO:0000259" key="10">
    <source>
        <dbReference type="PROSITE" id="PS51384"/>
    </source>
</evidence>
<dbReference type="SFLD" id="SFLDS00052">
    <property type="entry name" value="Ferric_Reductase_Domain"/>
    <property type="match status" value="1"/>
</dbReference>
<dbReference type="SFLD" id="SFLDG01168">
    <property type="entry name" value="Ferric_reductase_subgroup_(FRE"/>
    <property type="match status" value="1"/>
</dbReference>
<evidence type="ECO:0000256" key="9">
    <source>
        <dbReference type="SAM" id="Phobius"/>
    </source>
</evidence>
<dbReference type="OrthoDB" id="4494341at2759"/>
<dbReference type="GO" id="GO:0005886">
    <property type="term" value="C:plasma membrane"/>
    <property type="evidence" value="ECO:0007669"/>
    <property type="project" value="TreeGrafter"/>
</dbReference>
<dbReference type="AlphaFoldDB" id="A0A6J3LVJ1"/>
<evidence type="ECO:0000313" key="12">
    <source>
        <dbReference type="RefSeq" id="XP_033456812.1"/>
    </source>
</evidence>
<keyword evidence="6" id="KW-0560">Oxidoreductase</keyword>
<evidence type="ECO:0000256" key="1">
    <source>
        <dbReference type="ARBA" id="ARBA00004141"/>
    </source>
</evidence>
<reference evidence="12" key="1">
    <citation type="submission" date="2020-01" db="EMBL/GenBank/DDBJ databases">
        <authorList>
            <consortium name="DOE Joint Genome Institute"/>
            <person name="Haridas S."/>
            <person name="Albert R."/>
            <person name="Binder M."/>
            <person name="Bloem J."/>
            <person name="Labutti K."/>
            <person name="Salamov A."/>
            <person name="Andreopoulos B."/>
            <person name="Baker S.E."/>
            <person name="Barry K."/>
            <person name="Bills G."/>
            <person name="Bluhm B.H."/>
            <person name="Cannon C."/>
            <person name="Castanera R."/>
            <person name="Culley D.E."/>
            <person name="Daum C."/>
            <person name="Ezra D."/>
            <person name="Gonzalez J.B."/>
            <person name="Henrissat B."/>
            <person name="Kuo A."/>
            <person name="Liang C."/>
            <person name="Lipzen A."/>
            <person name="Lutzoni F."/>
            <person name="Magnuson J."/>
            <person name="Mondo S."/>
            <person name="Nolan M."/>
            <person name="Ohm R."/>
            <person name="Pangilinan J."/>
            <person name="Park H.-J."/>
            <person name="Ramirez L."/>
            <person name="Alfaro M."/>
            <person name="Sun H."/>
            <person name="Tritt A."/>
            <person name="Yoshinaga Y."/>
            <person name="Zwiers L.-H."/>
            <person name="Turgeon B.G."/>
            <person name="Goodwin S.B."/>
            <person name="Spatafora J.W."/>
            <person name="Crous P.W."/>
            <person name="Grigoriev I.V."/>
        </authorList>
    </citation>
    <scope>NUCLEOTIDE SEQUENCE</scope>
    <source>
        <strain evidence="12">CBS 342.82</strain>
    </source>
</reference>
<dbReference type="SUPFAM" id="SSF52343">
    <property type="entry name" value="Ferredoxin reductase-like, C-terminal NADP-linked domain"/>
    <property type="match status" value="1"/>
</dbReference>
<proteinExistence type="inferred from homology"/>
<evidence type="ECO:0000256" key="8">
    <source>
        <dbReference type="ARBA" id="ARBA00023136"/>
    </source>
</evidence>
<sequence>MPALLHRLVEDLQVRDTTNVDDILHATSPALPFVHGLSGVNQDQNYLLINVACGAFMLLLVITFAYRWLDMSKAYLRFVTSLGTEGDQRYWQQNHTTFWPWLKRNLLYAPLFRVRHNREIQLSKAISIGTLPSRFHTVLLGLYLASNLAYCLILDWRQPNQYAVIAELRGRSGILAAFNLIPTVLFALRNNPLISLLSVSYDTFNLLHRWCARMVILESIIHTACFLVNNISAGTVDGVSQVQLAFNTSVSYQWGMVASCVFVFMGVASLGPIRHAFYEFFINSHRLLACIALIGVLIHLAKATLPQVPWIIICFVLWSAEWAWRFCRIVYYNISRTQGFTKVTVEALPGEACRVTFHLARPMSYRPGCHVHAYLPAVAWHSSHPFSIAWADARASTMNPRTEKSLASLPGEVPNPTTIPAWRPKATSISLITKARSGMTRNLYDRAVASTNGIYTTRGLIEGPYGGNDPLDSYGTVVLFAGGVGITHCLGYIRNLLTRRTAQTCAARRILLVWSIPVPECLEWVHPWMDAILRLPGRRDALRIHIYITKPRRRQNLRSESGAVRMLEGRCNPTQILRAEMKERVGAMAVAVCGPGAFADSVRAAAREVVTEGAVDFVEEGFTY</sequence>
<dbReference type="PANTHER" id="PTHR32361:SF12">
    <property type="entry name" value="PUTATIVE (AFU_ORTHOLOGUE AFUA_1G14340)-RELATED"/>
    <property type="match status" value="1"/>
</dbReference>
<evidence type="ECO:0000256" key="2">
    <source>
        <dbReference type="ARBA" id="ARBA00006278"/>
    </source>
</evidence>
<feature type="domain" description="FAD-binding FR-type" evidence="10">
    <location>
        <begin position="335"/>
        <end position="471"/>
    </location>
</feature>
<dbReference type="CDD" id="cd06186">
    <property type="entry name" value="NOX_Duox_like_FAD_NADP"/>
    <property type="match status" value="1"/>
</dbReference>
<evidence type="ECO:0000256" key="6">
    <source>
        <dbReference type="ARBA" id="ARBA00023002"/>
    </source>
</evidence>
<evidence type="ECO:0000256" key="4">
    <source>
        <dbReference type="ARBA" id="ARBA00022692"/>
    </source>
</evidence>
<feature type="transmembrane region" description="Helical" evidence="9">
    <location>
        <begin position="285"/>
        <end position="301"/>
    </location>
</feature>
<reference evidence="12" key="3">
    <citation type="submission" date="2025-08" db="UniProtKB">
        <authorList>
            <consortium name="RefSeq"/>
        </authorList>
    </citation>
    <scope>IDENTIFICATION</scope>
    <source>
        <strain evidence="12">CBS 342.82</strain>
    </source>
</reference>
<evidence type="ECO:0000313" key="11">
    <source>
        <dbReference type="Proteomes" id="UP000504637"/>
    </source>
</evidence>
<dbReference type="InterPro" id="IPR013130">
    <property type="entry name" value="Fe3_Rdtase_TM_dom"/>
</dbReference>
<dbReference type="GeneID" id="54360451"/>
<keyword evidence="3" id="KW-0813">Transport</keyword>
<keyword evidence="8 9" id="KW-0472">Membrane</keyword>
<dbReference type="GO" id="GO:0006826">
    <property type="term" value="P:iron ion transport"/>
    <property type="evidence" value="ECO:0007669"/>
    <property type="project" value="TreeGrafter"/>
</dbReference>
<feature type="transmembrane region" description="Helical" evidence="9">
    <location>
        <begin position="252"/>
        <end position="273"/>
    </location>
</feature>
<dbReference type="Gene3D" id="3.40.50.80">
    <property type="entry name" value="Nucleotide-binding domain of ferredoxin-NADP reductase (FNR) module"/>
    <property type="match status" value="1"/>
</dbReference>
<accession>A0A6J3LVJ1</accession>
<keyword evidence="7" id="KW-0406">Ion transport</keyword>
<gene>
    <name evidence="12" type="ORF">K489DRAFT_362279</name>
</gene>
<comment type="subcellular location">
    <subcellularLocation>
        <location evidence="1">Membrane</location>
        <topology evidence="1">Multi-pass membrane protein</topology>
    </subcellularLocation>
</comment>
<keyword evidence="5 9" id="KW-1133">Transmembrane helix</keyword>